<evidence type="ECO:0000313" key="2">
    <source>
        <dbReference type="EMBL" id="SFV00414.1"/>
    </source>
</evidence>
<feature type="signal peptide" evidence="1">
    <location>
        <begin position="1"/>
        <end position="27"/>
    </location>
</feature>
<accession>A0A1I7KST4</accession>
<proteinExistence type="predicted"/>
<dbReference type="OrthoDB" id="7283303at2"/>
<dbReference type="RefSeq" id="WP_143133235.1">
    <property type="nucleotide sequence ID" value="NZ_FPBO01000019.1"/>
</dbReference>
<name>A0A1I7KST4_9BURK</name>
<protein>
    <recommendedName>
        <fullName evidence="4">NIPSNAP protein</fullName>
    </recommendedName>
</protein>
<evidence type="ECO:0000256" key="1">
    <source>
        <dbReference type="SAM" id="SignalP"/>
    </source>
</evidence>
<evidence type="ECO:0008006" key="4">
    <source>
        <dbReference type="Google" id="ProtNLM"/>
    </source>
</evidence>
<keyword evidence="3" id="KW-1185">Reference proteome</keyword>
<organism evidence="2 3">
    <name type="scientific">Pseudoduganella namucuonensis</name>
    <dbReference type="NCBI Taxonomy" id="1035707"/>
    <lineage>
        <taxon>Bacteria</taxon>
        <taxon>Pseudomonadati</taxon>
        <taxon>Pseudomonadota</taxon>
        <taxon>Betaproteobacteria</taxon>
        <taxon>Burkholderiales</taxon>
        <taxon>Oxalobacteraceae</taxon>
        <taxon>Telluria group</taxon>
        <taxon>Pseudoduganella</taxon>
    </lineage>
</organism>
<dbReference type="EMBL" id="FPBO01000019">
    <property type="protein sequence ID" value="SFV00414.1"/>
    <property type="molecule type" value="Genomic_DNA"/>
</dbReference>
<dbReference type="AlphaFoldDB" id="A0A1I7KST4"/>
<feature type="chain" id="PRO_5011700042" description="NIPSNAP protein" evidence="1">
    <location>
        <begin position="28"/>
        <end position="262"/>
    </location>
</feature>
<dbReference type="Proteomes" id="UP000199391">
    <property type="component" value="Unassembled WGS sequence"/>
</dbReference>
<dbReference type="STRING" id="1035707.SAMN05216552_101947"/>
<evidence type="ECO:0000313" key="3">
    <source>
        <dbReference type="Proteomes" id="UP000199391"/>
    </source>
</evidence>
<keyword evidence="1" id="KW-0732">Signal</keyword>
<gene>
    <name evidence="2" type="ORF">SAMN05216552_101947</name>
</gene>
<sequence>MKSTTLWRGLAFSTAAMLAGVQPGAQAAPAADPTAAGTTALVMEYHASPVNRLPLRQYMQTEGLQQLEKWKTEGLLSAYKVLFSRWNDNQNWDMMTLLNFPNAASMAKWKEVEAVMPAGMPQKTLALVNKIDTNPGDLYLEGGTSKGSGVYVVIPYDYLVPTDKYMAYLRGYLVPQLDGWLKEGVLNQYNVYLGRYVVGRHWSALMFYEYNGDEGLGLREKTQAKVRADLVQNNASWVEWSKDKGQYRVNRQYIIADELRLK</sequence>
<reference evidence="3" key="1">
    <citation type="submission" date="2016-10" db="EMBL/GenBank/DDBJ databases">
        <authorList>
            <person name="Varghese N."/>
            <person name="Submissions S."/>
        </authorList>
    </citation>
    <scope>NUCLEOTIDE SEQUENCE [LARGE SCALE GENOMIC DNA]</scope>
    <source>
        <strain evidence="3">CGMCC 1.11014</strain>
    </source>
</reference>